<dbReference type="InterPro" id="IPR042277">
    <property type="entry name" value="IST1-like"/>
</dbReference>
<dbReference type="AlphaFoldDB" id="A0AAV7JKC7"/>
<comment type="similarity">
    <text evidence="1">Belongs to the IST1 family.</text>
</comment>
<evidence type="ECO:0000256" key="3">
    <source>
        <dbReference type="ARBA" id="ARBA00032374"/>
    </source>
</evidence>
<dbReference type="PANTHER" id="PTHR12161">
    <property type="entry name" value="IST1 FAMILY MEMBER"/>
    <property type="match status" value="1"/>
</dbReference>
<dbReference type="Proteomes" id="UP001165289">
    <property type="component" value="Unassembled WGS sequence"/>
</dbReference>
<organism evidence="7 8">
    <name type="scientific">Oopsacas minuta</name>
    <dbReference type="NCBI Taxonomy" id="111878"/>
    <lineage>
        <taxon>Eukaryota</taxon>
        <taxon>Metazoa</taxon>
        <taxon>Porifera</taxon>
        <taxon>Hexactinellida</taxon>
        <taxon>Hexasterophora</taxon>
        <taxon>Lyssacinosida</taxon>
        <taxon>Leucopsacidae</taxon>
        <taxon>Oopsacas</taxon>
    </lineage>
</organism>
<proteinExistence type="inferred from homology"/>
<protein>
    <recommendedName>
        <fullName evidence="2">IST1 homolog</fullName>
    </recommendedName>
    <alternativeName>
        <fullName evidence="3">Charged multivesicular body protein 8</fullName>
    </alternativeName>
</protein>
<dbReference type="Gene3D" id="1.20.1260.60">
    <property type="entry name" value="Vacuolar protein sorting-associated protein Ist1"/>
    <property type="match status" value="1"/>
</dbReference>
<name>A0AAV7JKC7_9METZ</name>
<evidence type="ECO:0000313" key="7">
    <source>
        <dbReference type="EMBL" id="KAI6649263.1"/>
    </source>
</evidence>
<accession>A0AAV7JKC7</accession>
<keyword evidence="8" id="KW-1185">Reference proteome</keyword>
<comment type="subunit">
    <text evidence="5">Interacts with CHMP1A, CHMP1B, VPS4A and VTA1. Interacts with SPAST, STAMBP, and USP8. May interact with VPS37B. May associate with the ESCRT-I complex. Interacts with MITD1, in competition with VSP4. Interacts with SPART (via MIT domain); leading to the recruitment of SPART to midbodies. Interacts with SPAST.</text>
</comment>
<evidence type="ECO:0000256" key="6">
    <source>
        <dbReference type="SAM" id="MobiDB-lite"/>
    </source>
</evidence>
<gene>
    <name evidence="7" type="ORF">LOD99_11630</name>
</gene>
<evidence type="ECO:0000313" key="8">
    <source>
        <dbReference type="Proteomes" id="UP001165289"/>
    </source>
</evidence>
<evidence type="ECO:0000256" key="4">
    <source>
        <dbReference type="ARBA" id="ARBA00046124"/>
    </source>
</evidence>
<feature type="compositionally biased region" description="Polar residues" evidence="6">
    <location>
        <begin position="207"/>
        <end position="218"/>
    </location>
</feature>
<sequence length="258" mass="29017">MNIGGFNSLKLQTNLKLCVSRYELLIKKKTEQSQRARKDISDLLRAGRFERARIKVEHVIREDYVTEAMEILQQYCDLLLARAGLIETMGYCEEGLLECVNTIIWATPRVQHDIQESVEVEKQLGKKFGKAFLEQAHANRTNIVNEKVSHRLGVTPPSPVLIERYLEEIAKNYGLSYQADSKVILAENIPEPITDKLAHTLQSEISTQTVQSGGASFQTPAAPAPPTTEHKDIGTGGKEDDDELDDLLDRFNALKKKN</sequence>
<dbReference type="InterPro" id="IPR005061">
    <property type="entry name" value="Ist1"/>
</dbReference>
<dbReference type="Pfam" id="PF03398">
    <property type="entry name" value="Ist1"/>
    <property type="match status" value="1"/>
</dbReference>
<reference evidence="7 8" key="1">
    <citation type="journal article" date="2023" name="BMC Biol.">
        <title>The compact genome of the sponge Oopsacas minuta (Hexactinellida) is lacking key metazoan core genes.</title>
        <authorList>
            <person name="Santini S."/>
            <person name="Schenkelaars Q."/>
            <person name="Jourda C."/>
            <person name="Duchesne M."/>
            <person name="Belahbib H."/>
            <person name="Rocher C."/>
            <person name="Selva M."/>
            <person name="Riesgo A."/>
            <person name="Vervoort M."/>
            <person name="Leys S.P."/>
            <person name="Kodjabachian L."/>
            <person name="Le Bivic A."/>
            <person name="Borchiellini C."/>
            <person name="Claverie J.M."/>
            <person name="Renard E."/>
        </authorList>
    </citation>
    <scope>NUCLEOTIDE SEQUENCE [LARGE SCALE GENOMIC DNA]</scope>
    <source>
        <strain evidence="7">SPO-2</strain>
    </source>
</reference>
<evidence type="ECO:0000256" key="5">
    <source>
        <dbReference type="ARBA" id="ARBA00046920"/>
    </source>
</evidence>
<dbReference type="FunFam" id="1.20.1260.60:FF:000002">
    <property type="entry name" value="Vacuolar protein sorting-associated protein IST1"/>
    <property type="match status" value="1"/>
</dbReference>
<dbReference type="GO" id="GO:0015031">
    <property type="term" value="P:protein transport"/>
    <property type="evidence" value="ECO:0007669"/>
    <property type="project" value="InterPro"/>
</dbReference>
<feature type="region of interest" description="Disordered" evidence="6">
    <location>
        <begin position="207"/>
        <end position="243"/>
    </location>
</feature>
<comment type="function">
    <text evidence="4">ESCRT-III-like protein involved in cytokinesis, nuclear envelope reassembly and endosomal tubulation. Is required for efficient abscission during cytokinesis. Involved in recruiting VPS4A and/or VPS4B to the midbody of dividing cells. During late anaphase, involved in nuclear envelope reassembly and mitotic spindle disassembly together with the ESCRT-III complex: IST1 acts by mediating the recruitment of SPAST to the nuclear membrane, leading to microtubule severing. Recruited to the reforming nuclear envelope (NE) during anaphase by LEMD2. Regulates early endosomal tubulation together with the ESCRT-III complex by mediating the recruitment of SPAST.</text>
</comment>
<dbReference type="EMBL" id="JAKMXF010000321">
    <property type="protein sequence ID" value="KAI6649263.1"/>
    <property type="molecule type" value="Genomic_DNA"/>
</dbReference>
<comment type="caution">
    <text evidence="7">The sequence shown here is derived from an EMBL/GenBank/DDBJ whole genome shotgun (WGS) entry which is preliminary data.</text>
</comment>
<evidence type="ECO:0000256" key="2">
    <source>
        <dbReference type="ARBA" id="ARBA00014513"/>
    </source>
</evidence>
<evidence type="ECO:0000256" key="1">
    <source>
        <dbReference type="ARBA" id="ARBA00005536"/>
    </source>
</evidence>
<dbReference type="PANTHER" id="PTHR12161:SF5">
    <property type="entry name" value="IST1 HOMOLOG"/>
    <property type="match status" value="1"/>
</dbReference>